<evidence type="ECO:0000256" key="1">
    <source>
        <dbReference type="ARBA" id="ARBA00004141"/>
    </source>
</evidence>
<name>A0A0C2YVY8_PARME</name>
<dbReference type="PANTHER" id="PTHR12608:SF1">
    <property type="entry name" value="TRANSMEMBRANE PROTEIN 165"/>
    <property type="match status" value="1"/>
</dbReference>
<feature type="transmembrane region" description="Helical" evidence="6">
    <location>
        <begin position="207"/>
        <end position="227"/>
    </location>
</feature>
<feature type="transmembrane region" description="Helical" evidence="6">
    <location>
        <begin position="107"/>
        <end position="125"/>
    </location>
</feature>
<comment type="subcellular location">
    <subcellularLocation>
        <location evidence="1 6">Membrane</location>
        <topology evidence="1 6">Multi-pass membrane protein</topology>
    </subcellularLocation>
</comment>
<sequence>MARPAQQLGETFGFGILASRGWAGLRAIGHVLPDPLMVLFMEALLVSLAVVTAAEIGDKTQLLALLLAAKFRKPWAVVAGIFVATIANHGLAAWAGVEVARWIGPETMRWIVGVSFIAMAAWTLVPDKMDEDDTPKTWEKAGAFVATAISFFLVEIGDKTQIATVALGARFGDLLLVTAGTTLGMLIADVPAVFVGNAMAEKLPLKLVRMVAAALFALLGVLALSGVGKEVLG</sequence>
<feature type="transmembrane region" description="Helical" evidence="6">
    <location>
        <begin position="75"/>
        <end position="95"/>
    </location>
</feature>
<dbReference type="GO" id="GO:0016020">
    <property type="term" value="C:membrane"/>
    <property type="evidence" value="ECO:0007669"/>
    <property type="project" value="UniProtKB-SubCell"/>
</dbReference>
<dbReference type="AlphaFoldDB" id="A0A0C2YVY8"/>
<dbReference type="Pfam" id="PF01169">
    <property type="entry name" value="GDT1"/>
    <property type="match status" value="2"/>
</dbReference>
<keyword evidence="5 6" id="KW-0472">Membrane</keyword>
<comment type="similarity">
    <text evidence="2 6">Belongs to the GDT1 family.</text>
</comment>
<accession>A0A0C2YVY8</accession>
<protein>
    <recommendedName>
        <fullName evidence="6">GDT1 family protein</fullName>
    </recommendedName>
</protein>
<keyword evidence="3 6" id="KW-0812">Transmembrane</keyword>
<evidence type="ECO:0000256" key="2">
    <source>
        <dbReference type="ARBA" id="ARBA00009190"/>
    </source>
</evidence>
<organism evidence="7 8">
    <name type="scientific">Paramagnetospirillum magnetotacticum MS-1</name>
    <dbReference type="NCBI Taxonomy" id="272627"/>
    <lineage>
        <taxon>Bacteria</taxon>
        <taxon>Pseudomonadati</taxon>
        <taxon>Pseudomonadota</taxon>
        <taxon>Alphaproteobacteria</taxon>
        <taxon>Rhodospirillales</taxon>
        <taxon>Magnetospirillaceae</taxon>
        <taxon>Paramagnetospirillum</taxon>
    </lineage>
</organism>
<keyword evidence="4 6" id="KW-1133">Transmembrane helix</keyword>
<dbReference type="EMBL" id="JXSL01000027">
    <property type="protein sequence ID" value="KIL98875.1"/>
    <property type="molecule type" value="Genomic_DNA"/>
</dbReference>
<evidence type="ECO:0000313" key="8">
    <source>
        <dbReference type="Proteomes" id="UP000031971"/>
    </source>
</evidence>
<keyword evidence="8" id="KW-1185">Reference proteome</keyword>
<evidence type="ECO:0000256" key="3">
    <source>
        <dbReference type="ARBA" id="ARBA00022692"/>
    </source>
</evidence>
<evidence type="ECO:0000313" key="7">
    <source>
        <dbReference type="EMBL" id="KIL98875.1"/>
    </source>
</evidence>
<evidence type="ECO:0000256" key="5">
    <source>
        <dbReference type="ARBA" id="ARBA00023136"/>
    </source>
</evidence>
<evidence type="ECO:0000256" key="6">
    <source>
        <dbReference type="RuleBase" id="RU365102"/>
    </source>
</evidence>
<evidence type="ECO:0000256" key="4">
    <source>
        <dbReference type="ARBA" id="ARBA00022989"/>
    </source>
</evidence>
<dbReference type="InterPro" id="IPR001727">
    <property type="entry name" value="GDT1-like"/>
</dbReference>
<dbReference type="Proteomes" id="UP000031971">
    <property type="component" value="Unassembled WGS sequence"/>
</dbReference>
<dbReference type="STRING" id="272627.CCC_02325"/>
<feature type="transmembrane region" description="Helical" evidence="6">
    <location>
        <begin position="174"/>
        <end position="195"/>
    </location>
</feature>
<gene>
    <name evidence="7" type="ORF">CCC_02325</name>
</gene>
<dbReference type="PANTHER" id="PTHR12608">
    <property type="entry name" value="TRANSMEMBRANE PROTEIN HTP-1 RELATED"/>
    <property type="match status" value="1"/>
</dbReference>
<feature type="transmembrane region" description="Helical" evidence="6">
    <location>
        <begin position="36"/>
        <end position="54"/>
    </location>
</feature>
<dbReference type="GO" id="GO:0046873">
    <property type="term" value="F:metal ion transmembrane transporter activity"/>
    <property type="evidence" value="ECO:0007669"/>
    <property type="project" value="InterPro"/>
</dbReference>
<comment type="caution">
    <text evidence="7">The sequence shown here is derived from an EMBL/GenBank/DDBJ whole genome shotgun (WGS) entry which is preliminary data.</text>
</comment>
<reference evidence="7 8" key="1">
    <citation type="submission" date="2015-01" db="EMBL/GenBank/DDBJ databases">
        <title>Genome Sequence of Magnetospirillum magnetotacticum Strain MS-1.</title>
        <authorList>
            <person name="Marinov G.K."/>
            <person name="Smalley M.D."/>
            <person name="DeSalvo G."/>
        </authorList>
    </citation>
    <scope>NUCLEOTIDE SEQUENCE [LARGE SCALE GENOMIC DNA]</scope>
    <source>
        <strain evidence="7 8">MS-1</strain>
    </source>
</reference>
<proteinExistence type="inferred from homology"/>